<proteinExistence type="inferred from homology"/>
<dbReference type="InterPro" id="IPR001959">
    <property type="entry name" value="Transposase"/>
</dbReference>
<dbReference type="Pfam" id="PF01385">
    <property type="entry name" value="OrfB_IS605"/>
    <property type="match status" value="1"/>
</dbReference>
<evidence type="ECO:0000259" key="9">
    <source>
        <dbReference type="Pfam" id="PF07282"/>
    </source>
</evidence>
<keyword evidence="3" id="KW-0479">Metal-binding</keyword>
<evidence type="ECO:0000256" key="7">
    <source>
        <dbReference type="SAM" id="MobiDB-lite"/>
    </source>
</evidence>
<keyword evidence="2" id="KW-0815">Transposition</keyword>
<evidence type="ECO:0000259" key="10">
    <source>
        <dbReference type="Pfam" id="PF12323"/>
    </source>
</evidence>
<feature type="region of interest" description="Disordered" evidence="7">
    <location>
        <begin position="392"/>
        <end position="427"/>
    </location>
</feature>
<dbReference type="Pfam" id="PF12323">
    <property type="entry name" value="HTH_OrfB_IS605"/>
    <property type="match status" value="1"/>
</dbReference>
<dbReference type="GO" id="GO:0003677">
    <property type="term" value="F:DNA binding"/>
    <property type="evidence" value="ECO:0007669"/>
    <property type="project" value="UniProtKB-KW"/>
</dbReference>
<evidence type="ECO:0000256" key="1">
    <source>
        <dbReference type="ARBA" id="ARBA00008761"/>
    </source>
</evidence>
<evidence type="ECO:0000256" key="2">
    <source>
        <dbReference type="ARBA" id="ARBA00022578"/>
    </source>
</evidence>
<dbReference type="EMBL" id="JAGSMN010000874">
    <property type="protein sequence ID" value="MBR7677246.1"/>
    <property type="molecule type" value="Genomic_DNA"/>
</dbReference>
<evidence type="ECO:0000256" key="4">
    <source>
        <dbReference type="ARBA" id="ARBA00022833"/>
    </source>
</evidence>
<evidence type="ECO:0000256" key="5">
    <source>
        <dbReference type="ARBA" id="ARBA00023125"/>
    </source>
</evidence>
<dbReference type="GO" id="GO:0032196">
    <property type="term" value="P:transposition"/>
    <property type="evidence" value="ECO:0007669"/>
    <property type="project" value="UniProtKB-KW"/>
</dbReference>
<keyword evidence="4" id="KW-0862">Zinc</keyword>
<feature type="domain" description="Probable transposase IS891/IS1136/IS1341" evidence="8">
    <location>
        <begin position="171"/>
        <end position="291"/>
    </location>
</feature>
<keyword evidence="12" id="KW-1185">Reference proteome</keyword>
<keyword evidence="6" id="KW-0233">DNA recombination</keyword>
<evidence type="ECO:0000313" key="12">
    <source>
        <dbReference type="Proteomes" id="UP000675554"/>
    </source>
</evidence>
<evidence type="ECO:0000313" key="11">
    <source>
        <dbReference type="EMBL" id="MBR7677246.1"/>
    </source>
</evidence>
<protein>
    <submittedName>
        <fullName evidence="11">Transposase</fullName>
    </submittedName>
</protein>
<dbReference type="NCBIfam" id="NF040570">
    <property type="entry name" value="guided_TnpB"/>
    <property type="match status" value="1"/>
</dbReference>
<feature type="compositionally biased region" description="Low complexity" evidence="7">
    <location>
        <begin position="393"/>
        <end position="409"/>
    </location>
</feature>
<sequence>MKADMGRKYRAYPTEGQESVLTGWGHTARALWNVALEQRVYLWEQRRYTLRAVEQCRHLTAARADMDWMGDLPAQAGQQILRHLDTAYDNFWNPEHPARFPSHKKRGHRLSIPFPGQAVEVRKLNRKWAQVRIPKLGWLRFRRSCAIGGTIRNATLSRDGNGWHISFGVHTGAKPAPPNGKPGCGVDFGVAASAYVSTETAPRLMPPSLTKNEKARLQHLERTKARQITYAKKHNNGRYGNRLRRTIAQIAKLKTRQANRRQDFTHQLTTDLAKNHGWFGIEDLRVKNMTASARGTVEEPGKNVGQKAGLNRSILDNSPGERRRQLAYKARLYGSELRAVPPFHTSQTCAACGNADPGSRKGCGRLFACVHCGHEDDADHNASVEIEARARRTGGTVTNSTRSTTTVRVPATGRRRMREAPKPAHTS</sequence>
<feature type="domain" description="Transposase putative helix-turn-helix" evidence="10">
    <location>
        <begin position="6"/>
        <end position="46"/>
    </location>
</feature>
<organism evidence="11 12">
    <name type="scientific">Streptomyces daliensis</name>
    <dbReference type="NCBI Taxonomy" id="299421"/>
    <lineage>
        <taxon>Bacteria</taxon>
        <taxon>Bacillati</taxon>
        <taxon>Actinomycetota</taxon>
        <taxon>Actinomycetes</taxon>
        <taxon>Kitasatosporales</taxon>
        <taxon>Streptomycetaceae</taxon>
        <taxon>Streptomyces</taxon>
    </lineage>
</organism>
<dbReference type="Pfam" id="PF07282">
    <property type="entry name" value="Cas12f1-like_TNB"/>
    <property type="match status" value="1"/>
</dbReference>
<dbReference type="AlphaFoldDB" id="A0A8T4IY19"/>
<dbReference type="InterPro" id="IPR021027">
    <property type="entry name" value="Transposase_put_HTH"/>
</dbReference>
<name>A0A8T4IY19_9ACTN</name>
<dbReference type="InterPro" id="IPR010095">
    <property type="entry name" value="Cas12f1-like_TNB"/>
</dbReference>
<evidence type="ECO:0000259" key="8">
    <source>
        <dbReference type="Pfam" id="PF01385"/>
    </source>
</evidence>
<gene>
    <name evidence="11" type="ORF">KDA82_30490</name>
</gene>
<evidence type="ECO:0000256" key="6">
    <source>
        <dbReference type="ARBA" id="ARBA00023172"/>
    </source>
</evidence>
<dbReference type="GO" id="GO:0046872">
    <property type="term" value="F:metal ion binding"/>
    <property type="evidence" value="ECO:0007669"/>
    <property type="project" value="UniProtKB-KW"/>
</dbReference>
<dbReference type="GO" id="GO:0006310">
    <property type="term" value="P:DNA recombination"/>
    <property type="evidence" value="ECO:0007669"/>
    <property type="project" value="UniProtKB-KW"/>
</dbReference>
<keyword evidence="5" id="KW-0238">DNA-binding</keyword>
<comment type="similarity">
    <text evidence="1">In the C-terminal section; belongs to the transposase 35 family.</text>
</comment>
<feature type="compositionally biased region" description="Basic and acidic residues" evidence="7">
    <location>
        <begin position="418"/>
        <end position="427"/>
    </location>
</feature>
<comment type="caution">
    <text evidence="11">The sequence shown here is derived from an EMBL/GenBank/DDBJ whole genome shotgun (WGS) entry which is preliminary data.</text>
</comment>
<reference evidence="11" key="1">
    <citation type="submission" date="2021-04" db="EMBL/GenBank/DDBJ databases">
        <title>Sequencing of actinobacteria type strains.</title>
        <authorList>
            <person name="Nguyen G.-S."/>
            <person name="Wentzel A."/>
        </authorList>
    </citation>
    <scope>NUCLEOTIDE SEQUENCE</scope>
    <source>
        <strain evidence="11">DSM 42095</strain>
    </source>
</reference>
<dbReference type="Proteomes" id="UP000675554">
    <property type="component" value="Unassembled WGS sequence"/>
</dbReference>
<evidence type="ECO:0000256" key="3">
    <source>
        <dbReference type="ARBA" id="ARBA00022723"/>
    </source>
</evidence>
<accession>A0A8T4IY19</accession>
<feature type="region of interest" description="Disordered" evidence="7">
    <location>
        <begin position="297"/>
        <end position="317"/>
    </location>
</feature>
<feature type="domain" description="Cas12f1-like TNB" evidence="9">
    <location>
        <begin position="323"/>
        <end position="386"/>
    </location>
</feature>